<dbReference type="OrthoDB" id="785995at2"/>
<dbReference type="PROSITE" id="PS51257">
    <property type="entry name" value="PROKAR_LIPOPROTEIN"/>
    <property type="match status" value="1"/>
</dbReference>
<dbReference type="AlphaFoldDB" id="A0A239EQF8"/>
<sequence>MRRINYLMTLAVLAGFTFVSCSEQEPIADDLSVPADVVAQIAALGFDVQNWVPTKFENGYLVEGDIYLTDQTIAEMGQGNPLASVEQYSTDNLVNAGGGRVITIYAPEESSGGGRGKKGSGGYSPAMIAGLDEAISRYNSENLMISFQRVTSSSGADIVMTRLSKRDERRGVLGSAGFPTASGDPYGEIKMSGVLESSYGLSTDGIATIIAHEMGHCIGFRHTDYFDRSISCGGSTANEGDGGVGANHIPGTPTGATASKKSWMLACTDGGNRPFNNDDKTALDYLY</sequence>
<dbReference type="GO" id="GO:0008237">
    <property type="term" value="F:metallopeptidase activity"/>
    <property type="evidence" value="ECO:0007669"/>
    <property type="project" value="InterPro"/>
</dbReference>
<dbReference type="InterPro" id="IPR024653">
    <property type="entry name" value="Peptidase_M10/M27/M57"/>
</dbReference>
<evidence type="ECO:0000313" key="3">
    <source>
        <dbReference type="Proteomes" id="UP000198393"/>
    </source>
</evidence>
<dbReference type="EMBL" id="FZPD01000001">
    <property type="protein sequence ID" value="SNS46990.1"/>
    <property type="molecule type" value="Genomic_DNA"/>
</dbReference>
<reference evidence="2 3" key="1">
    <citation type="submission" date="2017-06" db="EMBL/GenBank/DDBJ databases">
        <authorList>
            <person name="Kim H.J."/>
            <person name="Triplett B.A."/>
        </authorList>
    </citation>
    <scope>NUCLEOTIDE SEQUENCE [LARGE SCALE GENOMIC DNA]</scope>
    <source>
        <strain evidence="2 3">DSM 19307</strain>
    </source>
</reference>
<accession>A0A239EQF8</accession>
<feature type="chain" id="PRO_5012602182" evidence="1">
    <location>
        <begin position="22"/>
        <end position="287"/>
    </location>
</feature>
<dbReference type="Gene3D" id="3.40.390.10">
    <property type="entry name" value="Collagenase (Catalytic Domain)"/>
    <property type="match status" value="1"/>
</dbReference>
<dbReference type="Pfam" id="PF12388">
    <property type="entry name" value="Peptidase_M57"/>
    <property type="match status" value="1"/>
</dbReference>
<gene>
    <name evidence="2" type="ORF">SAMN05421640_0280</name>
</gene>
<dbReference type="RefSeq" id="WP_089355056.1">
    <property type="nucleotide sequence ID" value="NZ_FZPD01000001.1"/>
</dbReference>
<keyword evidence="1" id="KW-0732">Signal</keyword>
<proteinExistence type="predicted"/>
<organism evidence="2 3">
    <name type="scientific">Ekhidna lutea</name>
    <dbReference type="NCBI Taxonomy" id="447679"/>
    <lineage>
        <taxon>Bacteria</taxon>
        <taxon>Pseudomonadati</taxon>
        <taxon>Bacteroidota</taxon>
        <taxon>Cytophagia</taxon>
        <taxon>Cytophagales</taxon>
        <taxon>Reichenbachiellaceae</taxon>
        <taxon>Ekhidna</taxon>
    </lineage>
</organism>
<dbReference type="Proteomes" id="UP000198393">
    <property type="component" value="Unassembled WGS sequence"/>
</dbReference>
<dbReference type="InterPro" id="IPR024079">
    <property type="entry name" value="MetalloPept_cat_dom_sf"/>
</dbReference>
<feature type="signal peptide" evidence="1">
    <location>
        <begin position="1"/>
        <end position="21"/>
    </location>
</feature>
<evidence type="ECO:0000256" key="1">
    <source>
        <dbReference type="SAM" id="SignalP"/>
    </source>
</evidence>
<keyword evidence="3" id="KW-1185">Reference proteome</keyword>
<name>A0A239EQF8_EKHLU</name>
<dbReference type="SUPFAM" id="SSF55486">
    <property type="entry name" value="Metalloproteases ('zincins'), catalytic domain"/>
    <property type="match status" value="1"/>
</dbReference>
<evidence type="ECO:0000313" key="2">
    <source>
        <dbReference type="EMBL" id="SNS46990.1"/>
    </source>
</evidence>
<protein>
    <submittedName>
        <fullName evidence="2">Dual-action HEIGH metallo-peptidase</fullName>
    </submittedName>
</protein>